<organism evidence="1 2">
    <name type="scientific">Stigmatella ashevillensis</name>
    <dbReference type="NCBI Taxonomy" id="2995309"/>
    <lineage>
        <taxon>Bacteria</taxon>
        <taxon>Pseudomonadati</taxon>
        <taxon>Myxococcota</taxon>
        <taxon>Myxococcia</taxon>
        <taxon>Myxococcales</taxon>
        <taxon>Cystobacterineae</taxon>
        <taxon>Archangiaceae</taxon>
        <taxon>Stigmatella</taxon>
    </lineage>
</organism>
<dbReference type="RefSeq" id="WP_272140607.1">
    <property type="nucleotide sequence ID" value="NZ_JAQNDM010000002.1"/>
</dbReference>
<evidence type="ECO:0000313" key="1">
    <source>
        <dbReference type="EMBL" id="MDC0710814.1"/>
    </source>
</evidence>
<comment type="caution">
    <text evidence="1">The sequence shown here is derived from an EMBL/GenBank/DDBJ whole genome shotgun (WGS) entry which is preliminary data.</text>
</comment>
<sequence>MSEYQYYEFRAVDRRLTSQEQAELRKLSTRAEITAYQFTNVYHWGNFKGSPERMMEQYFDAHLYLATWGRTLMLRLPRKRFDPGDARPYLAERGVSLKKKGEWVIVTFEAEDENGEDVEGEKWLASLLPLREELLSGDLRCLYLGWLAGIRDEENESEETEGPPVPPGLRALTSAQAALADFLLIPQSMLEAAAQVSPPLAPRAPRQALEAWVKELPLSEKNTLLVRAMEGKEPHLERELLHRFEKSTRGAAQSQEPGVRRTVDALRREAEALEGRQRQRVEKEQANAWERRLEALAAREVEVWKQVAERFSTRSPTEHDAGVELLADLKEVARRRGTEEEFTRRIRLLREQNSRRHGILARMDEAGLSRS</sequence>
<dbReference type="Proteomes" id="UP001221838">
    <property type="component" value="Unassembled WGS sequence"/>
</dbReference>
<protein>
    <submittedName>
        <fullName evidence="1">Uncharacterized protein</fullName>
    </submittedName>
</protein>
<name>A0ABT5DCQ7_9BACT</name>
<reference evidence="1 2" key="1">
    <citation type="submission" date="2022-11" db="EMBL/GenBank/DDBJ databases">
        <title>Minimal conservation of predation-associated metabolite biosynthetic gene clusters underscores biosynthetic potential of Myxococcota including descriptions for ten novel species: Archangium lansinium sp. nov., Myxococcus landrumus sp. nov., Nannocystis bai.</title>
        <authorList>
            <person name="Ahearne A."/>
            <person name="Stevens C."/>
            <person name="Dowd S."/>
        </authorList>
    </citation>
    <scope>NUCLEOTIDE SEQUENCE [LARGE SCALE GENOMIC DNA]</scope>
    <source>
        <strain evidence="1 2">NCWAL01</strain>
    </source>
</reference>
<accession>A0ABT5DCQ7</accession>
<keyword evidence="2" id="KW-1185">Reference proteome</keyword>
<gene>
    <name evidence="1" type="ORF">POL68_20225</name>
</gene>
<proteinExistence type="predicted"/>
<evidence type="ECO:0000313" key="2">
    <source>
        <dbReference type="Proteomes" id="UP001221838"/>
    </source>
</evidence>
<dbReference type="EMBL" id="JAQNDM010000002">
    <property type="protein sequence ID" value="MDC0710814.1"/>
    <property type="molecule type" value="Genomic_DNA"/>
</dbReference>